<dbReference type="OrthoDB" id="5401902at2759"/>
<protein>
    <submittedName>
        <fullName evidence="3">Uncharacterized protein</fullName>
    </submittedName>
</protein>
<evidence type="ECO:0000256" key="2">
    <source>
        <dbReference type="SAM" id="MobiDB-lite"/>
    </source>
</evidence>
<evidence type="ECO:0000313" key="3">
    <source>
        <dbReference type="EMBL" id="EON96304.1"/>
    </source>
</evidence>
<dbReference type="RefSeq" id="XP_007918957.1">
    <property type="nucleotide sequence ID" value="XM_007920766.1"/>
</dbReference>
<feature type="compositionally biased region" description="Polar residues" evidence="2">
    <location>
        <begin position="291"/>
        <end position="305"/>
    </location>
</feature>
<feature type="compositionally biased region" description="Basic and acidic residues" evidence="2">
    <location>
        <begin position="565"/>
        <end position="575"/>
    </location>
</feature>
<feature type="compositionally biased region" description="Polar residues" evidence="2">
    <location>
        <begin position="860"/>
        <end position="869"/>
    </location>
</feature>
<feature type="region of interest" description="Disordered" evidence="2">
    <location>
        <begin position="268"/>
        <end position="305"/>
    </location>
</feature>
<sequence>MTPSATRKRIKKLVRELFELQRFDIPMTTATLVESKYLLRNVLTCEVDRHSIPKFILCQLQDQRLTDTSSPRVALTAALSFIISSLPAHLVRGSCFPVLFSWQRSLTHRTHVVFAFVDIPMASQIYTIEELLNLRSSYQSNGLASVANKDRELAEIIRGPSYNCVGPMQRNGRKTREDSSTESDEVVFKGNVKRRTAQVSTQPPVHPAPIQPVPYQADLEWRYRGRTDSEIPASEPLSAPSGLNAQQNEGFQRFYKAVVSPTHVRVTAGGRIVPNPRGSSPTTKRAKDSESSINTQAGEARPTSTMKEGVPMMAMPSMHPFFTGFPQGFPPFHPLGMMPIPMGTPMPNGLPLGAIPVPAAHKHNSAPDTALKETNNKKAEENQPAEVLKSEKSKTDIKISPPEQFDPTKPFFYNGLSRAASYGHPVHPSSANPPISSIRPSDISKKQMESLRGNLKYHEDQLQYNRHQIDEKDMENKIQLLKNDIERFERVYQAQLDFEAKHYPKADRPKDDKSSVSNRSLKPSKSSSSEGEGHQSQPQSQVETKPVTEQVKDVSRVKTGLNKSLRAEPSYDSHSSKLAASSEDRVKKSSFPSDAALAPPFQPRSVSLFVEGNSFANFKDPVYTEDQLNESHRRLLAAGAKVWDAAPVDNAIDKQGIDHRDPAQATNEGAADQPDDVEDRSSLGIPYLVGTLPPGMNPQTARDTDYVYVRELTDDERRSRYLHWGQAPHSVRRGLPKFDGKDFYPPSPIKEPTSDSDSPTLRTRRIPYKKERADAFRHEAVSTAIPVSSRLPNAKLETSEGHAMSFSSQVGSSSDDFKIALEESKTPDESKKSRLSKIGKVATKSNESLERRSADHRFVQTLSHPSVVD</sequence>
<feature type="compositionally biased region" description="Basic and acidic residues" evidence="2">
    <location>
        <begin position="847"/>
        <end position="858"/>
    </location>
</feature>
<keyword evidence="1" id="KW-0175">Coiled coil</keyword>
<feature type="region of interest" description="Disordered" evidence="2">
    <location>
        <begin position="801"/>
        <end position="869"/>
    </location>
</feature>
<accession>R8BAI1</accession>
<feature type="region of interest" description="Disordered" evidence="2">
    <location>
        <begin position="502"/>
        <end position="602"/>
    </location>
</feature>
<feature type="compositionally biased region" description="Low complexity" evidence="2">
    <location>
        <begin position="515"/>
        <end position="541"/>
    </location>
</feature>
<feature type="compositionally biased region" description="Basic and acidic residues" evidence="2">
    <location>
        <begin position="388"/>
        <end position="397"/>
    </location>
</feature>
<feature type="compositionally biased region" description="Basic and acidic residues" evidence="2">
    <location>
        <begin position="370"/>
        <end position="381"/>
    </location>
</feature>
<feature type="region of interest" description="Disordered" evidence="2">
    <location>
        <begin position="735"/>
        <end position="761"/>
    </location>
</feature>
<dbReference type="Proteomes" id="UP000014074">
    <property type="component" value="Unassembled WGS sequence"/>
</dbReference>
<organism evidence="3 4">
    <name type="scientific">Phaeoacremonium minimum (strain UCR-PA7)</name>
    <name type="common">Esca disease fungus</name>
    <name type="synonym">Togninia minima</name>
    <dbReference type="NCBI Taxonomy" id="1286976"/>
    <lineage>
        <taxon>Eukaryota</taxon>
        <taxon>Fungi</taxon>
        <taxon>Dikarya</taxon>
        <taxon>Ascomycota</taxon>
        <taxon>Pezizomycotina</taxon>
        <taxon>Sordariomycetes</taxon>
        <taxon>Sordariomycetidae</taxon>
        <taxon>Togniniales</taxon>
        <taxon>Togniniaceae</taxon>
        <taxon>Phaeoacremonium</taxon>
    </lineage>
</organism>
<feature type="compositionally biased region" description="Low complexity" evidence="2">
    <location>
        <begin position="805"/>
        <end position="814"/>
    </location>
</feature>
<keyword evidence="4" id="KW-1185">Reference proteome</keyword>
<feature type="region of interest" description="Disordered" evidence="2">
    <location>
        <begin position="165"/>
        <end position="185"/>
    </location>
</feature>
<dbReference type="AlphaFoldDB" id="R8BAI1"/>
<evidence type="ECO:0000256" key="1">
    <source>
        <dbReference type="SAM" id="Coils"/>
    </source>
</evidence>
<dbReference type="eggNOG" id="ENOG502SVYW">
    <property type="taxonomic scope" value="Eukaryota"/>
</dbReference>
<evidence type="ECO:0000313" key="4">
    <source>
        <dbReference type="Proteomes" id="UP000014074"/>
    </source>
</evidence>
<feature type="coiled-coil region" evidence="1">
    <location>
        <begin position="464"/>
        <end position="491"/>
    </location>
</feature>
<feature type="region of interest" description="Disordered" evidence="2">
    <location>
        <begin position="361"/>
        <end position="404"/>
    </location>
</feature>
<name>R8BAI1_PHAM7</name>
<feature type="compositionally biased region" description="Basic and acidic residues" evidence="2">
    <location>
        <begin position="502"/>
        <end position="514"/>
    </location>
</feature>
<dbReference type="GeneID" id="19329082"/>
<dbReference type="EMBL" id="KB933350">
    <property type="protein sequence ID" value="EON96304.1"/>
    <property type="molecule type" value="Genomic_DNA"/>
</dbReference>
<feature type="compositionally biased region" description="Basic and acidic residues" evidence="2">
    <location>
        <begin position="815"/>
        <end position="832"/>
    </location>
</feature>
<feature type="region of interest" description="Disordered" evidence="2">
    <location>
        <begin position="658"/>
        <end position="703"/>
    </location>
</feature>
<proteinExistence type="predicted"/>
<gene>
    <name evidence="3" type="ORF">UCRPA7_8249</name>
</gene>
<reference evidence="4" key="1">
    <citation type="journal article" date="2013" name="Genome Announc.">
        <title>Draft genome sequence of the ascomycete Phaeoacremonium aleophilum strain UCR-PA7, a causal agent of the esca disease complex in grapevines.</title>
        <authorList>
            <person name="Blanco-Ulate B."/>
            <person name="Rolshausen P."/>
            <person name="Cantu D."/>
        </authorList>
    </citation>
    <scope>NUCLEOTIDE SEQUENCE [LARGE SCALE GENOMIC DNA]</scope>
    <source>
        <strain evidence="4">UCR-PA7</strain>
    </source>
</reference>
<dbReference type="KEGG" id="tmn:UCRPA7_8249"/>
<dbReference type="HOGENOM" id="CLU_010344_0_0_1"/>